<evidence type="ECO:0000313" key="2">
    <source>
        <dbReference type="EMBL" id="KAH9810122.1"/>
    </source>
</evidence>
<protein>
    <submittedName>
        <fullName evidence="2">Uncharacterized protein</fullName>
    </submittedName>
</protein>
<feature type="compositionally biased region" description="Basic and acidic residues" evidence="1">
    <location>
        <begin position="1"/>
        <end position="12"/>
    </location>
</feature>
<feature type="compositionally biased region" description="Acidic residues" evidence="1">
    <location>
        <begin position="24"/>
        <end position="39"/>
    </location>
</feature>
<dbReference type="Proteomes" id="UP001138500">
    <property type="component" value="Unassembled WGS sequence"/>
</dbReference>
<evidence type="ECO:0000313" key="3">
    <source>
        <dbReference type="Proteomes" id="UP001138500"/>
    </source>
</evidence>
<feature type="region of interest" description="Disordered" evidence="1">
    <location>
        <begin position="1"/>
        <end position="39"/>
    </location>
</feature>
<organism evidence="2 3">
    <name type="scientific">Teratosphaeria destructans</name>
    <dbReference type="NCBI Taxonomy" id="418781"/>
    <lineage>
        <taxon>Eukaryota</taxon>
        <taxon>Fungi</taxon>
        <taxon>Dikarya</taxon>
        <taxon>Ascomycota</taxon>
        <taxon>Pezizomycotina</taxon>
        <taxon>Dothideomycetes</taxon>
        <taxon>Dothideomycetidae</taxon>
        <taxon>Mycosphaerellales</taxon>
        <taxon>Teratosphaeriaceae</taxon>
        <taxon>Teratosphaeria</taxon>
    </lineage>
</organism>
<keyword evidence="3" id="KW-1185">Reference proteome</keyword>
<name>A0A9W7SID2_9PEZI</name>
<proteinExistence type="predicted"/>
<reference evidence="2 3" key="2">
    <citation type="journal article" date="2021" name="Curr. Genet.">
        <title>Genetic response to nitrogen starvation in the aggressive Eucalyptus foliar pathogen Teratosphaeria destructans.</title>
        <authorList>
            <person name="Havenga M."/>
            <person name="Wingfield B.D."/>
            <person name="Wingfield M.J."/>
            <person name="Dreyer L.L."/>
            <person name="Roets F."/>
            <person name="Aylward J."/>
        </authorList>
    </citation>
    <scope>NUCLEOTIDE SEQUENCE [LARGE SCALE GENOMIC DNA]</scope>
    <source>
        <strain evidence="2">CMW44962</strain>
    </source>
</reference>
<accession>A0A9W7SID2</accession>
<comment type="caution">
    <text evidence="2">The sequence shown here is derived from an EMBL/GenBank/DDBJ whole genome shotgun (WGS) entry which is preliminary data.</text>
</comment>
<reference evidence="2 3" key="1">
    <citation type="journal article" date="2018" name="IMA Fungus">
        <title>IMA Genome-F 10: Nine draft genome sequences of Claviceps purpurea s.lat., including C. arundinis, C. humidiphila, and C. cf. spartinae, pseudomolecules for the pitch canker pathogen Fusarium circinatum, draft genome of Davidsoniella eucalypti, Grosmannia galeiformis, Quambalaria eucalypti, and Teratosphaeria destructans.</title>
        <authorList>
            <person name="Wingfield B.D."/>
            <person name="Liu M."/>
            <person name="Nguyen H.D."/>
            <person name="Lane F.A."/>
            <person name="Morgan S.W."/>
            <person name="De Vos L."/>
            <person name="Wilken P.M."/>
            <person name="Duong T.A."/>
            <person name="Aylward J."/>
            <person name="Coetzee M.P."/>
            <person name="Dadej K."/>
            <person name="De Beer Z.W."/>
            <person name="Findlay W."/>
            <person name="Havenga M."/>
            <person name="Kolarik M."/>
            <person name="Menzies J.G."/>
            <person name="Naidoo K."/>
            <person name="Pochopski O."/>
            <person name="Shoukouhi P."/>
            <person name="Santana Q.C."/>
            <person name="Seifert K.A."/>
            <person name="Soal N."/>
            <person name="Steenkamp E.T."/>
            <person name="Tatham C.T."/>
            <person name="van der Nest M.A."/>
            <person name="Wingfield M.J."/>
        </authorList>
    </citation>
    <scope>NUCLEOTIDE SEQUENCE [LARGE SCALE GENOMIC DNA]</scope>
    <source>
        <strain evidence="2">CMW44962</strain>
    </source>
</reference>
<dbReference type="AlphaFoldDB" id="A0A9W7SID2"/>
<gene>
    <name evidence="2" type="ORF">Tdes44962_MAKER01096</name>
</gene>
<dbReference type="EMBL" id="RIBY02002533">
    <property type="protein sequence ID" value="KAH9810122.1"/>
    <property type="molecule type" value="Genomic_DNA"/>
</dbReference>
<evidence type="ECO:0000256" key="1">
    <source>
        <dbReference type="SAM" id="MobiDB-lite"/>
    </source>
</evidence>
<sequence>MDVRESDQEDRAGVFAPVRGGSGDDFEGDEEREGPELAEDAEEEALVELFGEPGPEEELDDEEDVGGDCEEVGAEGAEAEGFELEGQVLGLWVLGYSTVSLCEREGIEGGHAYVWDCPAETLGDGLEGQSSHHGWGPDGMLRLTIK</sequence>